<accession>A0A1T4KV30</accession>
<feature type="domain" description="HTH gntR-type" evidence="4">
    <location>
        <begin position="11"/>
        <end position="79"/>
    </location>
</feature>
<dbReference type="Proteomes" id="UP000190328">
    <property type="component" value="Unassembled WGS sequence"/>
</dbReference>
<dbReference type="InterPro" id="IPR036388">
    <property type="entry name" value="WH-like_DNA-bd_sf"/>
</dbReference>
<evidence type="ECO:0000313" key="6">
    <source>
        <dbReference type="Proteomes" id="UP000190328"/>
    </source>
</evidence>
<evidence type="ECO:0000256" key="2">
    <source>
        <dbReference type="ARBA" id="ARBA00023125"/>
    </source>
</evidence>
<evidence type="ECO:0000313" key="5">
    <source>
        <dbReference type="EMBL" id="SJZ46295.1"/>
    </source>
</evidence>
<dbReference type="STRING" id="263852.SAMN02745116_00410"/>
<keyword evidence="6" id="KW-1185">Reference proteome</keyword>
<dbReference type="PANTHER" id="PTHR38445">
    <property type="entry name" value="HTH-TYPE TRANSCRIPTIONAL REPRESSOR YTRA"/>
    <property type="match status" value="1"/>
</dbReference>
<dbReference type="SMART" id="SM00345">
    <property type="entry name" value="HTH_GNTR"/>
    <property type="match status" value="1"/>
</dbReference>
<dbReference type="EMBL" id="FUXI01000003">
    <property type="protein sequence ID" value="SJZ46295.1"/>
    <property type="molecule type" value="Genomic_DNA"/>
</dbReference>
<name>A0A1T4KV30_9ENTE</name>
<organism evidence="5 6">
    <name type="scientific">Pilibacter termitis</name>
    <dbReference type="NCBI Taxonomy" id="263852"/>
    <lineage>
        <taxon>Bacteria</taxon>
        <taxon>Bacillati</taxon>
        <taxon>Bacillota</taxon>
        <taxon>Bacilli</taxon>
        <taxon>Lactobacillales</taxon>
        <taxon>Enterococcaceae</taxon>
        <taxon>Pilibacter</taxon>
    </lineage>
</organism>
<dbReference type="PROSITE" id="PS50949">
    <property type="entry name" value="HTH_GNTR"/>
    <property type="match status" value="1"/>
</dbReference>
<dbReference type="SUPFAM" id="SSF46785">
    <property type="entry name" value="Winged helix' DNA-binding domain"/>
    <property type="match status" value="1"/>
</dbReference>
<keyword evidence="3" id="KW-0804">Transcription</keyword>
<evidence type="ECO:0000256" key="3">
    <source>
        <dbReference type="ARBA" id="ARBA00023163"/>
    </source>
</evidence>
<keyword evidence="2 5" id="KW-0238">DNA-binding</keyword>
<evidence type="ECO:0000256" key="1">
    <source>
        <dbReference type="ARBA" id="ARBA00023015"/>
    </source>
</evidence>
<dbReference type="OrthoDB" id="9801546at2"/>
<dbReference type="AlphaFoldDB" id="A0A1T4KV30"/>
<protein>
    <submittedName>
        <fullName evidence="5">DNA-binding transcriptional regulator YhcF, GntR family</fullName>
    </submittedName>
</protein>
<dbReference type="InterPro" id="IPR036390">
    <property type="entry name" value="WH_DNA-bd_sf"/>
</dbReference>
<dbReference type="Gene3D" id="1.10.10.10">
    <property type="entry name" value="Winged helix-like DNA-binding domain superfamily/Winged helix DNA-binding domain"/>
    <property type="match status" value="1"/>
</dbReference>
<reference evidence="5 6" key="1">
    <citation type="submission" date="2017-02" db="EMBL/GenBank/DDBJ databases">
        <authorList>
            <person name="Peterson S.W."/>
        </authorList>
    </citation>
    <scope>NUCLEOTIDE SEQUENCE [LARGE SCALE GENOMIC DNA]</scope>
    <source>
        <strain evidence="5 6">ATCC BAA-1030</strain>
    </source>
</reference>
<dbReference type="CDD" id="cd07377">
    <property type="entry name" value="WHTH_GntR"/>
    <property type="match status" value="1"/>
</dbReference>
<gene>
    <name evidence="5" type="ORF">SAMN02745116_00410</name>
</gene>
<dbReference type="GO" id="GO:0003677">
    <property type="term" value="F:DNA binding"/>
    <property type="evidence" value="ECO:0007669"/>
    <property type="project" value="UniProtKB-KW"/>
</dbReference>
<sequence>MLMTIQFESETPIYQQIHDQVILGLAKGELHWGEDLPSVRAMSEEIGVNMMTIQKGYQALKDEGILVSDRRSGTKIVTTPPKIFTNQAKFQEILLQLMALAKIHNISLEEMNETITKIYHDLERK</sequence>
<dbReference type="PANTHER" id="PTHR38445:SF12">
    <property type="entry name" value="GNTR-FAMILY TRANSCRIPTIONAL REGULATOR"/>
    <property type="match status" value="1"/>
</dbReference>
<dbReference type="InterPro" id="IPR000524">
    <property type="entry name" value="Tscrpt_reg_HTH_GntR"/>
</dbReference>
<proteinExistence type="predicted"/>
<keyword evidence="1" id="KW-0805">Transcription regulation</keyword>
<dbReference type="Pfam" id="PF00392">
    <property type="entry name" value="GntR"/>
    <property type="match status" value="1"/>
</dbReference>
<evidence type="ECO:0000259" key="4">
    <source>
        <dbReference type="PROSITE" id="PS50949"/>
    </source>
</evidence>
<dbReference type="GO" id="GO:0003700">
    <property type="term" value="F:DNA-binding transcription factor activity"/>
    <property type="evidence" value="ECO:0007669"/>
    <property type="project" value="InterPro"/>
</dbReference>
<dbReference type="RefSeq" id="WP_078806373.1">
    <property type="nucleotide sequence ID" value="NZ_FUXI01000003.1"/>
</dbReference>